<evidence type="ECO:0000256" key="4">
    <source>
        <dbReference type="PROSITE-ProRule" id="PRU01100"/>
    </source>
</evidence>
<dbReference type="PANTHER" id="PTHR40079">
    <property type="entry name" value="MANNAN ENDO-1,4-BETA-MANNOSIDASE E-RELATED"/>
    <property type="match status" value="1"/>
</dbReference>
<keyword evidence="2 4" id="KW-0378">Hydrolase</keyword>
<organism evidence="6 7">
    <name type="scientific">Xylanibacter ruminicola</name>
    <name type="common">Prevotella ruminicola</name>
    <dbReference type="NCBI Taxonomy" id="839"/>
    <lineage>
        <taxon>Bacteria</taxon>
        <taxon>Pseudomonadati</taxon>
        <taxon>Bacteroidota</taxon>
        <taxon>Bacteroidia</taxon>
        <taxon>Bacteroidales</taxon>
        <taxon>Prevotellaceae</taxon>
        <taxon>Xylanibacter</taxon>
    </lineage>
</organism>
<evidence type="ECO:0000313" key="6">
    <source>
        <dbReference type="EMBL" id="SHK49358.1"/>
    </source>
</evidence>
<dbReference type="Gene3D" id="2.60.40.10">
    <property type="entry name" value="Immunoglobulins"/>
    <property type="match status" value="1"/>
</dbReference>
<dbReference type="Pfam" id="PF02156">
    <property type="entry name" value="Glyco_hydro_26"/>
    <property type="match status" value="1"/>
</dbReference>
<dbReference type="PRINTS" id="PR00739">
    <property type="entry name" value="GLHYDRLASE26"/>
</dbReference>
<dbReference type="PANTHER" id="PTHR40079:SF4">
    <property type="entry name" value="GH26 DOMAIN-CONTAINING PROTEIN-RELATED"/>
    <property type="match status" value="1"/>
</dbReference>
<dbReference type="InterPro" id="IPR022790">
    <property type="entry name" value="GH26_dom"/>
</dbReference>
<gene>
    <name evidence="6" type="ORF">SAMN05216463_10496</name>
</gene>
<dbReference type="GO" id="GO:0006080">
    <property type="term" value="P:substituted mannan metabolic process"/>
    <property type="evidence" value="ECO:0007669"/>
    <property type="project" value="InterPro"/>
</dbReference>
<dbReference type="PROSITE" id="PS51257">
    <property type="entry name" value="PROKAR_LIPOPROTEIN"/>
    <property type="match status" value="1"/>
</dbReference>
<dbReference type="RefSeq" id="WP_254795088.1">
    <property type="nucleotide sequence ID" value="NZ_FRBD01000004.1"/>
</dbReference>
<dbReference type="InterPro" id="IPR017853">
    <property type="entry name" value="GH"/>
</dbReference>
<dbReference type="InterPro" id="IPR024361">
    <property type="entry name" value="BACON"/>
</dbReference>
<dbReference type="Pfam" id="PF13004">
    <property type="entry name" value="BACON"/>
    <property type="match status" value="1"/>
</dbReference>
<sequence length="490" mass="56125">MKHFLFSIMISLVIVMLGIGSCSCASDSSLAPEPSDTRFLNLSVSPAIPLDASATQIELKVETNFDYIVTVDADWLKQREGVAPKATMVPFDVETNLTKNSRSATITVSDKNDRYYTKSVQIVQNGNPNPVEELSIVDKQATIQTKALFANLWTIADKGFMFGHHDDLWYGRYWYNEPGGSDTKAVCGDYPGVFSVDFASIMDDRHGSEENAIRRRVILEARERGEVIMACAHLNNPLTGGDSWDNSRKDVVKSILTPANPTREKFLTWLDRLADFCLNLKDSKGDLVPVIFRPLHEHTQGWSWWGSSCTTETEFIELWQMMVKYLRDTKGVHNLLYAVSPQLDSWYDDQTIRNRLLYRWPGDEFVDFIGMDCYHGENPAAFSNYLRIATEISLMKRKPCGVTEDGVESFTRADYWTYSILEPAQDKRISMVVMWRNKYVGNNESDKHYFSVYPSHPSEDNFRKMYSDKRTFFSNDLSDMYSLPENIRIK</sequence>
<feature type="active site" description="Proton donor" evidence="4">
    <location>
        <position position="297"/>
    </location>
</feature>
<comment type="similarity">
    <text evidence="1 4">Belongs to the glycosyl hydrolase 26 family.</text>
</comment>
<dbReference type="InterPro" id="IPR000805">
    <property type="entry name" value="Glyco_hydro_26"/>
</dbReference>
<evidence type="ECO:0000313" key="7">
    <source>
        <dbReference type="Proteomes" id="UP000184130"/>
    </source>
</evidence>
<keyword evidence="3 4" id="KW-0326">Glycosidase</keyword>
<evidence type="ECO:0000259" key="5">
    <source>
        <dbReference type="PROSITE" id="PS51764"/>
    </source>
</evidence>
<dbReference type="PROSITE" id="PS51764">
    <property type="entry name" value="GH26"/>
    <property type="match status" value="1"/>
</dbReference>
<dbReference type="GO" id="GO:0016985">
    <property type="term" value="F:mannan endo-1,4-beta-mannosidase activity"/>
    <property type="evidence" value="ECO:0007669"/>
    <property type="project" value="InterPro"/>
</dbReference>
<dbReference type="AlphaFoldDB" id="A0A1M6SXR2"/>
<feature type="active site" description="Nucleophile" evidence="4">
    <location>
        <position position="404"/>
    </location>
</feature>
<dbReference type="SUPFAM" id="SSF51445">
    <property type="entry name" value="(Trans)glycosidases"/>
    <property type="match status" value="1"/>
</dbReference>
<dbReference type="CDD" id="cd14948">
    <property type="entry name" value="BACON"/>
    <property type="match status" value="1"/>
</dbReference>
<accession>A0A1M6SXR2</accession>
<dbReference type="InterPro" id="IPR013783">
    <property type="entry name" value="Ig-like_fold"/>
</dbReference>
<evidence type="ECO:0000256" key="2">
    <source>
        <dbReference type="ARBA" id="ARBA00022801"/>
    </source>
</evidence>
<protein>
    <submittedName>
        <fullName evidence="6">Mannan endo-1,4-beta-mannosidase/mannan endo-1,4-beta-mannosidase</fullName>
    </submittedName>
</protein>
<proteinExistence type="inferred from homology"/>
<dbReference type="EMBL" id="FRBD01000004">
    <property type="protein sequence ID" value="SHK49358.1"/>
    <property type="molecule type" value="Genomic_DNA"/>
</dbReference>
<dbReference type="Gene3D" id="3.20.20.80">
    <property type="entry name" value="Glycosidases"/>
    <property type="match status" value="1"/>
</dbReference>
<feature type="domain" description="GH26" evidence="5">
    <location>
        <begin position="143"/>
        <end position="475"/>
    </location>
</feature>
<reference evidence="6 7" key="1">
    <citation type="submission" date="2016-11" db="EMBL/GenBank/DDBJ databases">
        <authorList>
            <person name="Jaros S."/>
            <person name="Januszkiewicz K."/>
            <person name="Wedrychowicz H."/>
        </authorList>
    </citation>
    <scope>NUCLEOTIDE SEQUENCE [LARGE SCALE GENOMIC DNA]</scope>
    <source>
        <strain evidence="6 7">KHT3</strain>
    </source>
</reference>
<evidence type="ECO:0000256" key="3">
    <source>
        <dbReference type="ARBA" id="ARBA00023295"/>
    </source>
</evidence>
<name>A0A1M6SXR2_XYLRU</name>
<evidence type="ECO:0000256" key="1">
    <source>
        <dbReference type="ARBA" id="ARBA00007754"/>
    </source>
</evidence>
<dbReference type="Proteomes" id="UP000184130">
    <property type="component" value="Unassembled WGS sequence"/>
</dbReference>